<reference evidence="5" key="2">
    <citation type="journal article" date="2023" name="Science">
        <title>Genomic signatures of disease resistance in endangered staghorn corals.</title>
        <authorList>
            <person name="Vollmer S.V."/>
            <person name="Selwyn J.D."/>
            <person name="Despard B.A."/>
            <person name="Roesel C.L."/>
        </authorList>
    </citation>
    <scope>NUCLEOTIDE SEQUENCE</scope>
    <source>
        <strain evidence="5">K2</strain>
    </source>
</reference>
<evidence type="ECO:0000259" key="4">
    <source>
        <dbReference type="Pfam" id="PF09631"/>
    </source>
</evidence>
<proteinExistence type="inferred from homology"/>
<keyword evidence="5" id="KW-0378">Hydrolase</keyword>
<dbReference type="GO" id="GO:0004519">
    <property type="term" value="F:endonuclease activity"/>
    <property type="evidence" value="ECO:0007669"/>
    <property type="project" value="UniProtKB-KW"/>
</dbReference>
<comment type="similarity">
    <text evidence="1">Belongs to the SEN15 family.</text>
</comment>
<name>A0AAD9R572_ACRCE</name>
<comment type="caution">
    <text evidence="5">The sequence shown here is derived from an EMBL/GenBank/DDBJ whole genome shotgun (WGS) entry which is preliminary data.</text>
</comment>
<dbReference type="GO" id="GO:0006388">
    <property type="term" value="P:tRNA splicing, via endonucleolytic cleavage and ligation"/>
    <property type="evidence" value="ECO:0007669"/>
    <property type="project" value="InterPro"/>
</dbReference>
<dbReference type="InterPro" id="IPR011856">
    <property type="entry name" value="tRNA_endonuc-like_dom_sf"/>
</dbReference>
<organism evidence="5 6">
    <name type="scientific">Acropora cervicornis</name>
    <name type="common">Staghorn coral</name>
    <dbReference type="NCBI Taxonomy" id="6130"/>
    <lineage>
        <taxon>Eukaryota</taxon>
        <taxon>Metazoa</taxon>
        <taxon>Cnidaria</taxon>
        <taxon>Anthozoa</taxon>
        <taxon>Hexacorallia</taxon>
        <taxon>Scleractinia</taxon>
        <taxon>Astrocoeniina</taxon>
        <taxon>Acroporidae</taxon>
        <taxon>Acropora</taxon>
    </lineage>
</organism>
<dbReference type="InterPro" id="IPR018593">
    <property type="entry name" value="tRNA-endonuc_su_Sen15"/>
</dbReference>
<accession>A0AAD9R572</accession>
<feature type="compositionally biased region" description="Basic residues" evidence="3">
    <location>
        <begin position="159"/>
        <end position="171"/>
    </location>
</feature>
<dbReference type="Proteomes" id="UP001249851">
    <property type="component" value="Unassembled WGS sequence"/>
</dbReference>
<feature type="domain" description="tRNA-splicing endonuclease subunit Sen15" evidence="4">
    <location>
        <begin position="45"/>
        <end position="147"/>
    </location>
</feature>
<keyword evidence="5" id="KW-0255">Endonuclease</keyword>
<feature type="region of interest" description="Disordered" evidence="3">
    <location>
        <begin position="145"/>
        <end position="171"/>
    </location>
</feature>
<dbReference type="Gene3D" id="3.40.1350.10">
    <property type="match status" value="1"/>
</dbReference>
<keyword evidence="2" id="KW-0819">tRNA processing</keyword>
<dbReference type="GO" id="GO:0005634">
    <property type="term" value="C:nucleus"/>
    <property type="evidence" value="ECO:0007669"/>
    <property type="project" value="UniProtKB-ARBA"/>
</dbReference>
<keyword evidence="5" id="KW-0540">Nuclease</keyword>
<reference evidence="5" key="1">
    <citation type="journal article" date="2023" name="G3 (Bethesda)">
        <title>Whole genome assembly and annotation of the endangered Caribbean coral Acropora cervicornis.</title>
        <authorList>
            <person name="Selwyn J.D."/>
            <person name="Vollmer S.V."/>
        </authorList>
    </citation>
    <scope>NUCLEOTIDE SEQUENCE</scope>
    <source>
        <strain evidence="5">K2</strain>
    </source>
</reference>
<protein>
    <submittedName>
        <fullName evidence="5">tRNA-splicing endonuclease subunit Sen15</fullName>
    </submittedName>
</protein>
<dbReference type="PANTHER" id="PTHR28582:SF1">
    <property type="entry name" value="TRNA-SPLICING ENDONUCLEASE SUBUNIT SEN15"/>
    <property type="match status" value="1"/>
</dbReference>
<evidence type="ECO:0000313" key="5">
    <source>
        <dbReference type="EMBL" id="KAK2573358.1"/>
    </source>
</evidence>
<dbReference type="AlphaFoldDB" id="A0AAD9R572"/>
<dbReference type="Pfam" id="PF09631">
    <property type="entry name" value="Sen15"/>
    <property type="match status" value="1"/>
</dbReference>
<evidence type="ECO:0000256" key="1">
    <source>
        <dbReference type="ARBA" id="ARBA00006091"/>
    </source>
</evidence>
<dbReference type="InterPro" id="IPR036167">
    <property type="entry name" value="tRNA_intron_Endo_cat-like_sf"/>
</dbReference>
<keyword evidence="6" id="KW-1185">Reference proteome</keyword>
<evidence type="ECO:0000313" key="6">
    <source>
        <dbReference type="Proteomes" id="UP001249851"/>
    </source>
</evidence>
<sequence>MASQVENRFKVRRENWLEDHPKFKEIQAYGYYDGRGSLARAVMAVYLDLCESKHWFGVRLHPCESIKIAYITGKRTKKSTMEVVVPLTVDTALTTEEIQNILQEVTHCELESKDEGCETFKVTIGFCEADSTVVYYDFFQGLVPPDPPDEEREEEVKPKWKRTRHMKAKSS</sequence>
<dbReference type="SUPFAM" id="SSF53032">
    <property type="entry name" value="tRNA-intron endonuclease catalytic domain-like"/>
    <property type="match status" value="1"/>
</dbReference>
<gene>
    <name evidence="5" type="ORF">P5673_001005</name>
</gene>
<evidence type="ECO:0000256" key="2">
    <source>
        <dbReference type="ARBA" id="ARBA00022694"/>
    </source>
</evidence>
<evidence type="ECO:0000256" key="3">
    <source>
        <dbReference type="SAM" id="MobiDB-lite"/>
    </source>
</evidence>
<dbReference type="GO" id="GO:0003676">
    <property type="term" value="F:nucleic acid binding"/>
    <property type="evidence" value="ECO:0007669"/>
    <property type="project" value="InterPro"/>
</dbReference>
<dbReference type="EMBL" id="JARQWQ010000002">
    <property type="protein sequence ID" value="KAK2573358.1"/>
    <property type="molecule type" value="Genomic_DNA"/>
</dbReference>
<dbReference type="PANTHER" id="PTHR28582">
    <property type="entry name" value="TRNA-SPLICING ENDONUCLEASE SUBUNIT SEN15"/>
    <property type="match status" value="1"/>
</dbReference>